<name>V5Z4L7_9GAMM</name>
<sequence length="37" mass="4456">MLPFASRLFSYMKSEQYCVVRYWLKNRLAAGRSKVKK</sequence>
<gene>
    <name evidence="1" type="ORF">EPIR_0579</name>
</gene>
<protein>
    <submittedName>
        <fullName evidence="1">Uncharacterized protein</fullName>
    </submittedName>
</protein>
<comment type="caution">
    <text evidence="1">The sequence shown here is derived from an EMBL/GenBank/DDBJ whole genome shotgun (WGS) entry which is preliminary data.</text>
</comment>
<dbReference type="AlphaFoldDB" id="V5Z4L7"/>
<dbReference type="Proteomes" id="UP000018217">
    <property type="component" value="Unassembled WGS sequence"/>
</dbReference>
<dbReference type="EMBL" id="CAHS01000006">
    <property type="protein sequence ID" value="CCG85944.1"/>
    <property type="molecule type" value="Genomic_DNA"/>
</dbReference>
<proteinExistence type="predicted"/>
<organism evidence="1 2">
    <name type="scientific">Erwinia piriflorinigrans CFBP 5888</name>
    <dbReference type="NCBI Taxonomy" id="1161919"/>
    <lineage>
        <taxon>Bacteria</taxon>
        <taxon>Pseudomonadati</taxon>
        <taxon>Pseudomonadota</taxon>
        <taxon>Gammaproteobacteria</taxon>
        <taxon>Enterobacterales</taxon>
        <taxon>Erwiniaceae</taxon>
        <taxon>Erwinia</taxon>
    </lineage>
</organism>
<dbReference type="STRING" id="1161919.EPIR_0579"/>
<keyword evidence="2" id="KW-1185">Reference proteome</keyword>
<reference evidence="1 2" key="1">
    <citation type="journal article" date="2013" name="Syst. Appl. Microbiol.">
        <title>Phylogenetic position and virulence apparatus of the pear flower necrosis pathogen Erwinia piriflorinigrans CFBP 5888T as assessed by comparative genomics.</title>
        <authorList>
            <person name="Smits T.H."/>
            <person name="Rezzonico F."/>
            <person name="Lopez M.M."/>
            <person name="Blom J."/>
            <person name="Goesmann A."/>
            <person name="Frey J.E."/>
            <person name="Duffy B."/>
        </authorList>
    </citation>
    <scope>NUCLEOTIDE SEQUENCE [LARGE SCALE GENOMIC DNA]</scope>
    <source>
        <strain evidence="2">CFBP5888</strain>
    </source>
</reference>
<evidence type="ECO:0000313" key="2">
    <source>
        <dbReference type="Proteomes" id="UP000018217"/>
    </source>
</evidence>
<evidence type="ECO:0000313" key="1">
    <source>
        <dbReference type="EMBL" id="CCG85944.1"/>
    </source>
</evidence>
<accession>V5Z4L7</accession>